<keyword evidence="1" id="KW-1133">Transmembrane helix</keyword>
<keyword evidence="3" id="KW-1185">Reference proteome</keyword>
<evidence type="ECO:0000313" key="3">
    <source>
        <dbReference type="Proteomes" id="UP001500021"/>
    </source>
</evidence>
<dbReference type="SMART" id="SM00028">
    <property type="entry name" value="TPR"/>
    <property type="match status" value="6"/>
</dbReference>
<dbReference type="EMBL" id="BAAAFA010000001">
    <property type="protein sequence ID" value="GAA0811619.1"/>
    <property type="molecule type" value="Genomic_DNA"/>
</dbReference>
<accession>A0ABN1L355</accession>
<organism evidence="2 3">
    <name type="scientific">Colwellia asteriadis</name>
    <dbReference type="NCBI Taxonomy" id="517723"/>
    <lineage>
        <taxon>Bacteria</taxon>
        <taxon>Pseudomonadati</taxon>
        <taxon>Pseudomonadota</taxon>
        <taxon>Gammaproteobacteria</taxon>
        <taxon>Alteromonadales</taxon>
        <taxon>Colwelliaceae</taxon>
        <taxon>Colwellia</taxon>
    </lineage>
</organism>
<proteinExistence type="predicted"/>
<keyword evidence="1" id="KW-0472">Membrane</keyword>
<dbReference type="InterPro" id="IPR019734">
    <property type="entry name" value="TPR_rpt"/>
</dbReference>
<dbReference type="InterPro" id="IPR011990">
    <property type="entry name" value="TPR-like_helical_dom_sf"/>
</dbReference>
<evidence type="ECO:0000256" key="1">
    <source>
        <dbReference type="SAM" id="Phobius"/>
    </source>
</evidence>
<gene>
    <name evidence="2" type="ORF">GCM10009111_04360</name>
</gene>
<evidence type="ECO:0000313" key="2">
    <source>
        <dbReference type="EMBL" id="GAA0811619.1"/>
    </source>
</evidence>
<keyword evidence="1" id="KW-0812">Transmembrane</keyword>
<protein>
    <recommendedName>
        <fullName evidence="4">MalT-like TPR region domain-containing protein</fullName>
    </recommendedName>
</protein>
<dbReference type="Gene3D" id="1.25.40.10">
    <property type="entry name" value="Tetratricopeptide repeat domain"/>
    <property type="match status" value="2"/>
</dbReference>
<name>A0ABN1L355_9GAMM</name>
<feature type="transmembrane region" description="Helical" evidence="1">
    <location>
        <begin position="394"/>
        <end position="414"/>
    </location>
</feature>
<dbReference type="RefSeq" id="WP_343814474.1">
    <property type="nucleotide sequence ID" value="NZ_BAAAFA010000001.1"/>
</dbReference>
<reference evidence="2 3" key="1">
    <citation type="journal article" date="2019" name="Int. J. Syst. Evol. Microbiol.">
        <title>The Global Catalogue of Microorganisms (GCM) 10K type strain sequencing project: providing services to taxonomists for standard genome sequencing and annotation.</title>
        <authorList>
            <consortium name="The Broad Institute Genomics Platform"/>
            <consortium name="The Broad Institute Genome Sequencing Center for Infectious Disease"/>
            <person name="Wu L."/>
            <person name="Ma J."/>
        </authorList>
    </citation>
    <scope>NUCLEOTIDE SEQUENCE [LARGE SCALE GENOMIC DNA]</scope>
    <source>
        <strain evidence="2 3">JCM 15608</strain>
    </source>
</reference>
<comment type="caution">
    <text evidence="2">The sequence shown here is derived from an EMBL/GenBank/DDBJ whole genome shotgun (WGS) entry which is preliminary data.</text>
</comment>
<dbReference type="Proteomes" id="UP001500021">
    <property type="component" value="Unassembled WGS sequence"/>
</dbReference>
<evidence type="ECO:0008006" key="4">
    <source>
        <dbReference type="Google" id="ProtNLM"/>
    </source>
</evidence>
<dbReference type="SUPFAM" id="SSF48452">
    <property type="entry name" value="TPR-like"/>
    <property type="match status" value="2"/>
</dbReference>
<sequence length="578" mass="66890">MYEKVEKIAQQILPYSQYYSGDILAKLYLLLAIVTSNKNEIDKAFTYVQSGLNVDLEDQKVRLALLLKLANVHMAKKQFQQLLNIAEDLVALTLGESHEQYKLLALSYRSVAFAMLGQYEQALADLMLLDKTVDKRSVSIEHIELFTILATAYHYLGDYQTALTIQLKVLKLRFDLNKKENIDQTYLYIGYAYLYLQRFDDAYSAFWEAKKYAQQRKKSIGVALADKGVGLSFFKLQQFEEADRAFTQAAETFKNNDVITEYIETLVALASIKMSLQEKDKAYDILLNVLSLLKGEDISLEYVGFYRMLAEMYFDQGDYQQAYLIAQKHSQLLWFKFENKKKEAKYTHYFYNQTLTQALKKDSLGKGKKLAIKLAGNSEMITSFQRKYHKQHTIILILLSLLMLFAFGALIYYFRLRANKAEKAYEELDEYRIITNAQKTKLYYQEAYQKARKFQYPLSVCYISIENWQELVFTFNKKQVAEVKGIMVSIIQEQLAEFEFAGVLNEGEYLLLFEHQSELDVSGKAEKLVEALNSLFFGSLGDFSLMIKFKLDSPTFKDIDPFSFLAKLTDTAKAKSQS</sequence>